<feature type="chain" id="PRO_5009256837" description="Esterase" evidence="3">
    <location>
        <begin position="22"/>
        <end position="319"/>
    </location>
</feature>
<dbReference type="EMBL" id="LT629748">
    <property type="protein sequence ID" value="SDS12845.1"/>
    <property type="molecule type" value="Genomic_DNA"/>
</dbReference>
<dbReference type="AlphaFoldDB" id="A0A1H1PP24"/>
<dbReference type="STRING" id="797277.SAMN05216198_1241"/>
<keyword evidence="2" id="KW-0378">Hydrolase</keyword>
<reference evidence="5" key="1">
    <citation type="submission" date="2016-10" db="EMBL/GenBank/DDBJ databases">
        <authorList>
            <person name="Varghese N."/>
            <person name="Submissions S."/>
        </authorList>
    </citation>
    <scope>NUCLEOTIDE SEQUENCE [LARGE SCALE GENOMIC DNA]</scope>
    <source>
        <strain evidence="5">2SM5</strain>
    </source>
</reference>
<evidence type="ECO:0000256" key="3">
    <source>
        <dbReference type="SAM" id="SignalP"/>
    </source>
</evidence>
<accession>A0A1H1PP24</accession>
<gene>
    <name evidence="4" type="ORF">SAMN05216198_1241</name>
</gene>
<dbReference type="RefSeq" id="WP_090272526.1">
    <property type="nucleotide sequence ID" value="NZ_LT629748.1"/>
</dbReference>
<keyword evidence="3" id="KW-0732">Signal</keyword>
<proteinExistence type="inferred from homology"/>
<dbReference type="SUPFAM" id="SSF53474">
    <property type="entry name" value="alpha/beta-Hydrolases"/>
    <property type="match status" value="1"/>
</dbReference>
<evidence type="ECO:0000313" key="4">
    <source>
        <dbReference type="EMBL" id="SDS12845.1"/>
    </source>
</evidence>
<evidence type="ECO:0000256" key="2">
    <source>
        <dbReference type="ARBA" id="ARBA00022801"/>
    </source>
</evidence>
<dbReference type="GO" id="GO:0016788">
    <property type="term" value="F:hydrolase activity, acting on ester bonds"/>
    <property type="evidence" value="ECO:0007669"/>
    <property type="project" value="TreeGrafter"/>
</dbReference>
<protein>
    <recommendedName>
        <fullName evidence="6">Esterase</fullName>
    </recommendedName>
</protein>
<dbReference type="Proteomes" id="UP000243426">
    <property type="component" value="Chromosome I"/>
</dbReference>
<dbReference type="InterPro" id="IPR000801">
    <property type="entry name" value="Esterase-like"/>
</dbReference>
<dbReference type="PANTHER" id="PTHR40841">
    <property type="entry name" value="SIDEROPHORE TRIACETYLFUSARININE C ESTERASE"/>
    <property type="match status" value="1"/>
</dbReference>
<evidence type="ECO:0000313" key="5">
    <source>
        <dbReference type="Proteomes" id="UP000243426"/>
    </source>
</evidence>
<keyword evidence="5" id="KW-1185">Reference proteome</keyword>
<dbReference type="PANTHER" id="PTHR40841:SF2">
    <property type="entry name" value="SIDEROPHORE-DEGRADING ESTERASE (EUROFUNG)"/>
    <property type="match status" value="1"/>
</dbReference>
<sequence>MKVLWRLLAMLSLCCIGSVKASALPTPDWRPAQLPQSEQTDQVSRFTRRSYRIFVSVPTAPPPASGYPVVYVLDGNAKFAPLALQARGAELGMGDGLGQPVIIVGIGYPIDGLYDFKARAEDYTPVLPDSQTERTAVRQSNAALFLRFIQEELKPLIASRFPVDPQQQSLFGHSYGGLFTLYTLFQMPDAFQNYIAASPSLWWDHPGLLSQLPELKRKLAVLPRSPRLLLTVGSAEEYSGEPVSAREVKLQGRRMRSNLDELYQALQPLQSQGLYSERLITADADHGTNASLTSLRVLSFVSGHRRCSVAGADKCSKYK</sequence>
<name>A0A1H1PP24_9GAMM</name>
<evidence type="ECO:0000256" key="1">
    <source>
        <dbReference type="ARBA" id="ARBA00005622"/>
    </source>
</evidence>
<dbReference type="Gene3D" id="3.40.50.1820">
    <property type="entry name" value="alpha/beta hydrolase"/>
    <property type="match status" value="1"/>
</dbReference>
<evidence type="ECO:0008006" key="6">
    <source>
        <dbReference type="Google" id="ProtNLM"/>
    </source>
</evidence>
<dbReference type="InterPro" id="IPR029058">
    <property type="entry name" value="AB_hydrolase_fold"/>
</dbReference>
<comment type="similarity">
    <text evidence="1">Belongs to the esterase D family.</text>
</comment>
<dbReference type="InterPro" id="IPR052558">
    <property type="entry name" value="Siderophore_Hydrolase_D"/>
</dbReference>
<feature type="signal peptide" evidence="3">
    <location>
        <begin position="1"/>
        <end position="21"/>
    </location>
</feature>
<organism evidence="4 5">
    <name type="scientific">Halopseudomonas litoralis</name>
    <dbReference type="NCBI Taxonomy" id="797277"/>
    <lineage>
        <taxon>Bacteria</taxon>
        <taxon>Pseudomonadati</taxon>
        <taxon>Pseudomonadota</taxon>
        <taxon>Gammaproteobacteria</taxon>
        <taxon>Pseudomonadales</taxon>
        <taxon>Pseudomonadaceae</taxon>
        <taxon>Halopseudomonas</taxon>
    </lineage>
</organism>
<dbReference type="Pfam" id="PF00756">
    <property type="entry name" value="Esterase"/>
    <property type="match status" value="1"/>
</dbReference>
<dbReference type="OrthoDB" id="9784036at2"/>